<accession>A0A0A0LAN8</accession>
<evidence type="ECO:0000313" key="2">
    <source>
        <dbReference type="EMBL" id="KGN57737.1"/>
    </source>
</evidence>
<dbReference type="Proteomes" id="UP000029981">
    <property type="component" value="Chromosome 3"/>
</dbReference>
<dbReference type="PANTHER" id="PTHR33018">
    <property type="entry name" value="OS10G0338966 PROTEIN-RELATED"/>
    <property type="match status" value="1"/>
</dbReference>
<name>A0A0A0LAN8_CUCSA</name>
<evidence type="ECO:0000256" key="1">
    <source>
        <dbReference type="SAM" id="MobiDB-lite"/>
    </source>
</evidence>
<dbReference type="Gramene" id="KGN57737">
    <property type="protein sequence ID" value="KGN57737"/>
    <property type="gene ID" value="Csa_3G270810"/>
</dbReference>
<dbReference type="AlphaFoldDB" id="A0A0A0LAN8"/>
<evidence type="ECO:0008006" key="4">
    <source>
        <dbReference type="Google" id="ProtNLM"/>
    </source>
</evidence>
<gene>
    <name evidence="2" type="ORF">Csa_3G270810</name>
</gene>
<protein>
    <recommendedName>
        <fullName evidence="4">Transposase Tnp1/En/Spm-like domain-containing protein</fullName>
    </recommendedName>
</protein>
<dbReference type="PANTHER" id="PTHR33018:SF37">
    <property type="entry name" value="TRANSPOSASE TNP1_EN_SPM-LIKE DOMAIN-CONTAINING PROTEIN"/>
    <property type="match status" value="1"/>
</dbReference>
<organism evidence="2 3">
    <name type="scientific">Cucumis sativus</name>
    <name type="common">Cucumber</name>
    <dbReference type="NCBI Taxonomy" id="3659"/>
    <lineage>
        <taxon>Eukaryota</taxon>
        <taxon>Viridiplantae</taxon>
        <taxon>Streptophyta</taxon>
        <taxon>Embryophyta</taxon>
        <taxon>Tracheophyta</taxon>
        <taxon>Spermatophyta</taxon>
        <taxon>Magnoliopsida</taxon>
        <taxon>eudicotyledons</taxon>
        <taxon>Gunneridae</taxon>
        <taxon>Pentapetalae</taxon>
        <taxon>rosids</taxon>
        <taxon>fabids</taxon>
        <taxon>Cucurbitales</taxon>
        <taxon>Cucurbitaceae</taxon>
        <taxon>Benincaseae</taxon>
        <taxon>Cucumis</taxon>
    </lineage>
</organism>
<reference evidence="2 3" key="1">
    <citation type="journal article" date="2009" name="Nat. Genet.">
        <title>The genome of the cucumber, Cucumis sativus L.</title>
        <authorList>
            <person name="Huang S."/>
            <person name="Li R."/>
            <person name="Zhang Z."/>
            <person name="Li L."/>
            <person name="Gu X."/>
            <person name="Fan W."/>
            <person name="Lucas W.J."/>
            <person name="Wang X."/>
            <person name="Xie B."/>
            <person name="Ni P."/>
            <person name="Ren Y."/>
            <person name="Zhu H."/>
            <person name="Li J."/>
            <person name="Lin K."/>
            <person name="Jin W."/>
            <person name="Fei Z."/>
            <person name="Li G."/>
            <person name="Staub J."/>
            <person name="Kilian A."/>
            <person name="van der Vossen E.A."/>
            <person name="Wu Y."/>
            <person name="Guo J."/>
            <person name="He J."/>
            <person name="Jia Z."/>
            <person name="Ren Y."/>
            <person name="Tian G."/>
            <person name="Lu Y."/>
            <person name="Ruan J."/>
            <person name="Qian W."/>
            <person name="Wang M."/>
            <person name="Huang Q."/>
            <person name="Li B."/>
            <person name="Xuan Z."/>
            <person name="Cao J."/>
            <person name="Asan"/>
            <person name="Wu Z."/>
            <person name="Zhang J."/>
            <person name="Cai Q."/>
            <person name="Bai Y."/>
            <person name="Zhao B."/>
            <person name="Han Y."/>
            <person name="Li Y."/>
            <person name="Li X."/>
            <person name="Wang S."/>
            <person name="Shi Q."/>
            <person name="Liu S."/>
            <person name="Cho W.K."/>
            <person name="Kim J.Y."/>
            <person name="Xu Y."/>
            <person name="Heller-Uszynska K."/>
            <person name="Miao H."/>
            <person name="Cheng Z."/>
            <person name="Zhang S."/>
            <person name="Wu J."/>
            <person name="Yang Y."/>
            <person name="Kang H."/>
            <person name="Li M."/>
            <person name="Liang H."/>
            <person name="Ren X."/>
            <person name="Shi Z."/>
            <person name="Wen M."/>
            <person name="Jian M."/>
            <person name="Yang H."/>
            <person name="Zhang G."/>
            <person name="Yang Z."/>
            <person name="Chen R."/>
            <person name="Liu S."/>
            <person name="Li J."/>
            <person name="Ma L."/>
            <person name="Liu H."/>
            <person name="Zhou Y."/>
            <person name="Zhao J."/>
            <person name="Fang X."/>
            <person name="Li G."/>
            <person name="Fang L."/>
            <person name="Li Y."/>
            <person name="Liu D."/>
            <person name="Zheng H."/>
            <person name="Zhang Y."/>
            <person name="Qin N."/>
            <person name="Li Z."/>
            <person name="Yang G."/>
            <person name="Yang S."/>
            <person name="Bolund L."/>
            <person name="Kristiansen K."/>
            <person name="Zheng H."/>
            <person name="Li S."/>
            <person name="Zhang X."/>
            <person name="Yang H."/>
            <person name="Wang J."/>
            <person name="Sun R."/>
            <person name="Zhang B."/>
            <person name="Jiang S."/>
            <person name="Wang J."/>
            <person name="Du Y."/>
            <person name="Li S."/>
        </authorList>
    </citation>
    <scope>NUCLEOTIDE SEQUENCE [LARGE SCALE GENOMIC DNA]</scope>
    <source>
        <strain evidence="3">cv. 9930</strain>
    </source>
</reference>
<feature type="region of interest" description="Disordered" evidence="1">
    <location>
        <begin position="153"/>
        <end position="173"/>
    </location>
</feature>
<evidence type="ECO:0000313" key="3">
    <source>
        <dbReference type="Proteomes" id="UP000029981"/>
    </source>
</evidence>
<reference evidence="2 3" key="3">
    <citation type="journal article" date="2010" name="BMC Genomics">
        <title>Transcriptome sequencing and comparative analysis of cucumber flowers with different sex types.</title>
        <authorList>
            <person name="Guo S."/>
            <person name="Zheng Y."/>
            <person name="Joung J.G."/>
            <person name="Liu S."/>
            <person name="Zhang Z."/>
            <person name="Crasta O.R."/>
            <person name="Sobral B.W."/>
            <person name="Xu Y."/>
            <person name="Huang S."/>
            <person name="Fei Z."/>
        </authorList>
    </citation>
    <scope>NUCLEOTIDE SEQUENCE [LARGE SCALE GENOMIC DNA]</scope>
    <source>
        <strain evidence="3">cv. 9930</strain>
    </source>
</reference>
<sequence length="262" mass="28973">MEDSHSSSEDERQMIPEVRTRLYVPRGPTIVSELAPTRNVGQQLSVQFNEHGKPIGATSKKMQSYIGVYIQQQISVTYKSWKQVPNELKDKIYDCISDALVATHKYEHILTEALGSKEHGGHVRGVGGFVSQSQYFKIVKGKEKMISSEVEICRKEDDSRSKSHKKSHSRSRSSIESVNIDLIVDEDLGNTPSNEGVKGTPCKLAVGSINNIVAIATIFDDNSDGPNVKVLVDLLTKGDFSIPVPMKGKIETFNQTLGNIIE</sequence>
<feature type="compositionally biased region" description="Basic residues" evidence="1">
    <location>
        <begin position="162"/>
        <end position="171"/>
    </location>
</feature>
<reference evidence="2 3" key="2">
    <citation type="journal article" date="2009" name="PLoS ONE">
        <title>An integrated genetic and cytogenetic map of the cucumber genome.</title>
        <authorList>
            <person name="Ren Y."/>
            <person name="Zhang Z."/>
            <person name="Liu J."/>
            <person name="Staub J.E."/>
            <person name="Han Y."/>
            <person name="Cheng Z."/>
            <person name="Li X."/>
            <person name="Lu J."/>
            <person name="Miao H."/>
            <person name="Kang H."/>
            <person name="Xie B."/>
            <person name="Gu X."/>
            <person name="Wang X."/>
            <person name="Du Y."/>
            <person name="Jin W."/>
            <person name="Huang S."/>
        </authorList>
    </citation>
    <scope>NUCLEOTIDE SEQUENCE [LARGE SCALE GENOMIC DNA]</scope>
    <source>
        <strain evidence="3">cv. 9930</strain>
    </source>
</reference>
<dbReference type="EMBL" id="CM002924">
    <property type="protein sequence ID" value="KGN57737.1"/>
    <property type="molecule type" value="Genomic_DNA"/>
</dbReference>
<keyword evidence="3" id="KW-1185">Reference proteome</keyword>
<proteinExistence type="predicted"/>
<reference evidence="2 3" key="4">
    <citation type="journal article" date="2011" name="BMC Genomics">
        <title>RNA-Seq improves annotation of protein-coding genes in the cucumber genome.</title>
        <authorList>
            <person name="Li Z."/>
            <person name="Zhang Z."/>
            <person name="Yan P."/>
            <person name="Huang S."/>
            <person name="Fei Z."/>
            <person name="Lin K."/>
        </authorList>
    </citation>
    <scope>NUCLEOTIDE SEQUENCE [LARGE SCALE GENOMIC DNA]</scope>
    <source>
        <strain evidence="3">cv. 9930</strain>
    </source>
</reference>